<dbReference type="NCBIfam" id="TIGR01090">
    <property type="entry name" value="apt"/>
    <property type="match status" value="1"/>
</dbReference>
<dbReference type="AlphaFoldDB" id="C4GG63"/>
<dbReference type="GO" id="GO:0044209">
    <property type="term" value="P:AMP salvage"/>
    <property type="evidence" value="ECO:0007669"/>
    <property type="project" value="UniProtKB-UniRule"/>
</dbReference>
<evidence type="ECO:0000256" key="4">
    <source>
        <dbReference type="ARBA" id="ARBA00004659"/>
    </source>
</evidence>
<evidence type="ECO:0000256" key="6">
    <source>
        <dbReference type="ARBA" id="ARBA00011893"/>
    </source>
</evidence>
<dbReference type="HAMAP" id="MF_00004">
    <property type="entry name" value="Aden_phosphoribosyltr"/>
    <property type="match status" value="1"/>
</dbReference>
<dbReference type="Pfam" id="PF00156">
    <property type="entry name" value="Pribosyltran"/>
    <property type="match status" value="1"/>
</dbReference>
<dbReference type="CDD" id="cd06223">
    <property type="entry name" value="PRTases_typeI"/>
    <property type="match status" value="1"/>
</dbReference>
<comment type="subunit">
    <text evidence="11">Homodimer.</text>
</comment>
<dbReference type="NCBIfam" id="NF002636">
    <property type="entry name" value="PRK02304.1-5"/>
    <property type="match status" value="1"/>
</dbReference>
<keyword evidence="12" id="KW-0732">Signal</keyword>
<dbReference type="PANTHER" id="PTHR32315">
    <property type="entry name" value="ADENINE PHOSPHORIBOSYLTRANSFERASE"/>
    <property type="match status" value="1"/>
</dbReference>
<evidence type="ECO:0000313" key="14">
    <source>
        <dbReference type="EMBL" id="EEP69218.1"/>
    </source>
</evidence>
<evidence type="ECO:0000256" key="10">
    <source>
        <dbReference type="ARBA" id="ARBA00022726"/>
    </source>
</evidence>
<dbReference type="EMBL" id="ACJW02000002">
    <property type="protein sequence ID" value="EEP69218.1"/>
    <property type="molecule type" value="Genomic_DNA"/>
</dbReference>
<keyword evidence="10 11" id="KW-0660">Purine salvage</keyword>
<dbReference type="UniPathway" id="UPA00588">
    <property type="reaction ID" value="UER00646"/>
</dbReference>
<organism evidence="14 15">
    <name type="scientific">Kingella oralis ATCC 51147</name>
    <dbReference type="NCBI Taxonomy" id="629741"/>
    <lineage>
        <taxon>Bacteria</taxon>
        <taxon>Pseudomonadati</taxon>
        <taxon>Pseudomonadota</taxon>
        <taxon>Betaproteobacteria</taxon>
        <taxon>Neisseriales</taxon>
        <taxon>Neisseriaceae</taxon>
        <taxon>Kingella</taxon>
    </lineage>
</organism>
<feature type="domain" description="Phosphoribosyltransferase" evidence="13">
    <location>
        <begin position="97"/>
        <end position="220"/>
    </location>
</feature>
<evidence type="ECO:0000259" key="13">
    <source>
        <dbReference type="Pfam" id="PF00156"/>
    </source>
</evidence>
<dbReference type="InterPro" id="IPR000836">
    <property type="entry name" value="PRTase_dom"/>
</dbReference>
<comment type="similarity">
    <text evidence="5 11">Belongs to the purine/pyrimidine phosphoribosyltransferase family.</text>
</comment>
<dbReference type="Proteomes" id="UP000003009">
    <property type="component" value="Unassembled WGS sequence"/>
</dbReference>
<dbReference type="EC" id="2.4.2.7" evidence="6 11"/>
<accession>C4GG63</accession>
<comment type="caution">
    <text evidence="14">The sequence shown here is derived from an EMBL/GenBank/DDBJ whole genome shotgun (WGS) entry which is preliminary data.</text>
</comment>
<dbReference type="STRING" id="629741.GCWU000324_01130"/>
<dbReference type="GO" id="GO:0006168">
    <property type="term" value="P:adenine salvage"/>
    <property type="evidence" value="ECO:0007669"/>
    <property type="project" value="InterPro"/>
</dbReference>
<evidence type="ECO:0000256" key="11">
    <source>
        <dbReference type="HAMAP-Rule" id="MF_00004"/>
    </source>
</evidence>
<dbReference type="GO" id="GO:0006166">
    <property type="term" value="P:purine ribonucleoside salvage"/>
    <property type="evidence" value="ECO:0007669"/>
    <property type="project" value="UniProtKB-UniRule"/>
</dbReference>
<comment type="function">
    <text evidence="2 11">Catalyzes a salvage reaction resulting in the formation of AMP, that is energically less costly than de novo synthesis.</text>
</comment>
<evidence type="ECO:0000256" key="12">
    <source>
        <dbReference type="SAM" id="SignalP"/>
    </source>
</evidence>
<dbReference type="GO" id="GO:0005737">
    <property type="term" value="C:cytoplasm"/>
    <property type="evidence" value="ECO:0007669"/>
    <property type="project" value="UniProtKB-SubCell"/>
</dbReference>
<comment type="pathway">
    <text evidence="4 11">Purine metabolism; AMP biosynthesis via salvage pathway; AMP from adenine: step 1/1.</text>
</comment>
<dbReference type="NCBIfam" id="NF002634">
    <property type="entry name" value="PRK02304.1-3"/>
    <property type="match status" value="1"/>
</dbReference>
<dbReference type="Gene3D" id="3.40.50.2020">
    <property type="match status" value="1"/>
</dbReference>
<gene>
    <name evidence="11 14" type="primary">apt</name>
    <name evidence="14" type="ORF">GCWU000324_01130</name>
</gene>
<evidence type="ECO:0000256" key="3">
    <source>
        <dbReference type="ARBA" id="ARBA00004496"/>
    </source>
</evidence>
<dbReference type="PANTHER" id="PTHR32315:SF3">
    <property type="entry name" value="ADENINE PHOSPHORIBOSYLTRANSFERASE"/>
    <property type="match status" value="1"/>
</dbReference>
<feature type="signal peptide" evidence="12">
    <location>
        <begin position="1"/>
        <end position="21"/>
    </location>
</feature>
<name>C4GG63_9NEIS</name>
<evidence type="ECO:0000256" key="7">
    <source>
        <dbReference type="ARBA" id="ARBA00022490"/>
    </source>
</evidence>
<comment type="subcellular location">
    <subcellularLocation>
        <location evidence="3 11">Cytoplasm</location>
    </subcellularLocation>
</comment>
<evidence type="ECO:0000256" key="5">
    <source>
        <dbReference type="ARBA" id="ARBA00008391"/>
    </source>
</evidence>
<dbReference type="GO" id="GO:0002055">
    <property type="term" value="F:adenine binding"/>
    <property type="evidence" value="ECO:0007669"/>
    <property type="project" value="TreeGrafter"/>
</dbReference>
<evidence type="ECO:0000256" key="2">
    <source>
        <dbReference type="ARBA" id="ARBA00003968"/>
    </source>
</evidence>
<dbReference type="InterPro" id="IPR050054">
    <property type="entry name" value="UPRTase/APRTase"/>
</dbReference>
<feature type="chain" id="PRO_5002938448" description="Adenine phosphoribosyltransferase" evidence="12">
    <location>
        <begin position="22"/>
        <end position="235"/>
    </location>
</feature>
<dbReference type="InterPro" id="IPR005764">
    <property type="entry name" value="Ade_phspho_trans"/>
</dbReference>
<dbReference type="InterPro" id="IPR029057">
    <property type="entry name" value="PRTase-like"/>
</dbReference>
<evidence type="ECO:0000256" key="8">
    <source>
        <dbReference type="ARBA" id="ARBA00022676"/>
    </source>
</evidence>
<evidence type="ECO:0000313" key="15">
    <source>
        <dbReference type="Proteomes" id="UP000003009"/>
    </source>
</evidence>
<proteinExistence type="inferred from homology"/>
<keyword evidence="7 11" id="KW-0963">Cytoplasm</keyword>
<dbReference type="GO" id="GO:0003999">
    <property type="term" value="F:adenine phosphoribosyltransferase activity"/>
    <property type="evidence" value="ECO:0007669"/>
    <property type="project" value="UniProtKB-UniRule"/>
</dbReference>
<keyword evidence="15" id="KW-1185">Reference proteome</keyword>
<protein>
    <recommendedName>
        <fullName evidence="6 11">Adenine phosphoribosyltransferase</fullName>
        <shortName evidence="11">APRT</shortName>
        <ecNumber evidence="6 11">2.4.2.7</ecNumber>
    </recommendedName>
</protein>
<dbReference type="SUPFAM" id="SSF53271">
    <property type="entry name" value="PRTase-like"/>
    <property type="match status" value="1"/>
</dbReference>
<reference evidence="14" key="1">
    <citation type="submission" date="2009-04" db="EMBL/GenBank/DDBJ databases">
        <authorList>
            <person name="Weinstock G."/>
            <person name="Sodergren E."/>
            <person name="Clifton S."/>
            <person name="Fulton L."/>
            <person name="Fulton B."/>
            <person name="Courtney L."/>
            <person name="Fronick C."/>
            <person name="Harrison M."/>
            <person name="Strong C."/>
            <person name="Farmer C."/>
            <person name="Delahaunty K."/>
            <person name="Markovic C."/>
            <person name="Hall O."/>
            <person name="Minx P."/>
            <person name="Tomlinson C."/>
            <person name="Mitreva M."/>
            <person name="Nelson J."/>
            <person name="Hou S."/>
            <person name="Wollam A."/>
            <person name="Pepin K.H."/>
            <person name="Johnson M."/>
            <person name="Bhonagiri V."/>
            <person name="Nash W.E."/>
            <person name="Warren W."/>
            <person name="Chinwalla A."/>
            <person name="Mardis E.R."/>
            <person name="Wilson R.K."/>
        </authorList>
    </citation>
    <scope>NUCLEOTIDE SEQUENCE [LARGE SCALE GENOMIC DNA]</scope>
    <source>
        <strain evidence="14">ATCC 51147</strain>
    </source>
</reference>
<dbReference type="GO" id="GO:0016208">
    <property type="term" value="F:AMP binding"/>
    <property type="evidence" value="ECO:0007669"/>
    <property type="project" value="TreeGrafter"/>
</dbReference>
<keyword evidence="8 11" id="KW-0328">Glycosyltransferase</keyword>
<dbReference type="FunFam" id="3.40.50.2020:FF:000021">
    <property type="entry name" value="Adenine phosphoribosyltransferase"/>
    <property type="match status" value="1"/>
</dbReference>
<comment type="catalytic activity">
    <reaction evidence="1 11">
        <text>AMP + diphosphate = 5-phospho-alpha-D-ribose 1-diphosphate + adenine</text>
        <dbReference type="Rhea" id="RHEA:16609"/>
        <dbReference type="ChEBI" id="CHEBI:16708"/>
        <dbReference type="ChEBI" id="CHEBI:33019"/>
        <dbReference type="ChEBI" id="CHEBI:58017"/>
        <dbReference type="ChEBI" id="CHEBI:456215"/>
        <dbReference type="EC" id="2.4.2.7"/>
    </reaction>
</comment>
<keyword evidence="9 11" id="KW-0808">Transferase</keyword>
<evidence type="ECO:0000256" key="1">
    <source>
        <dbReference type="ARBA" id="ARBA00000868"/>
    </source>
</evidence>
<dbReference type="HOGENOM" id="CLU_063339_3_0_4"/>
<sequence>MVVLASLKFALLILASQLRFATQAAYYFQAARNVKCDYNAIFTYGNQQKMRFHPDVMGVDNLAAQIRKIPNFPKDGILFHDITTVLQSPEYFRLLVDLFTYHYMGQNIDVVAGLEARGFIIGAALAYQLNVGFVPIRKKGKLPFDTISQTYALEYGEATVEIHKDAIREGSRVLLIDDLVATGGTMLAGVELIRRLGGEVVEACAILEFTDLDGGKKIREKNVPLFSLLKNDGSM</sequence>
<evidence type="ECO:0000256" key="9">
    <source>
        <dbReference type="ARBA" id="ARBA00022679"/>
    </source>
</evidence>